<dbReference type="PANTHER" id="PTHR10127">
    <property type="entry name" value="DISCOIDIN, CUB, EGF, LAMININ , AND ZINC METALLOPROTEASE DOMAIN CONTAINING"/>
    <property type="match status" value="1"/>
</dbReference>
<keyword evidence="2" id="KW-0378">Hydrolase</keyword>
<evidence type="ECO:0000259" key="3">
    <source>
        <dbReference type="PROSITE" id="PS51864"/>
    </source>
</evidence>
<protein>
    <recommendedName>
        <fullName evidence="2">Metalloendopeptidase</fullName>
        <ecNumber evidence="2">3.4.24.-</ecNumber>
    </recommendedName>
</protein>
<dbReference type="MEROPS" id="M12.011"/>
<evidence type="ECO:0000313" key="5">
    <source>
        <dbReference type="Proteomes" id="UP000054047"/>
    </source>
</evidence>
<keyword evidence="2" id="KW-0645">Protease</keyword>
<dbReference type="InterPro" id="IPR024079">
    <property type="entry name" value="MetalloPept_cat_dom_sf"/>
</dbReference>
<dbReference type="InterPro" id="IPR001506">
    <property type="entry name" value="Peptidase_M12A"/>
</dbReference>
<keyword evidence="5" id="KW-1185">Reference proteome</keyword>
<dbReference type="Pfam" id="PF01400">
    <property type="entry name" value="Astacin"/>
    <property type="match status" value="1"/>
</dbReference>
<gene>
    <name evidence="4" type="ORF">ANCDUO_19745</name>
</gene>
<dbReference type="Proteomes" id="UP000054047">
    <property type="component" value="Unassembled WGS sequence"/>
</dbReference>
<keyword evidence="2" id="KW-0479">Metal-binding</keyword>
<dbReference type="EC" id="3.4.24.-" evidence="2"/>
<dbReference type="AlphaFoldDB" id="A0A0C2C1Q5"/>
<name>A0A0C2C1Q5_9BILA</name>
<comment type="cofactor">
    <cofactor evidence="2">
        <name>Zn(2+)</name>
        <dbReference type="ChEBI" id="CHEBI:29105"/>
    </cofactor>
    <text evidence="2">Binds 1 zinc ion per subunit.</text>
</comment>
<dbReference type="GO" id="GO:0004222">
    <property type="term" value="F:metalloendopeptidase activity"/>
    <property type="evidence" value="ECO:0007669"/>
    <property type="project" value="UniProtKB-UniRule"/>
</dbReference>
<reference evidence="4 5" key="1">
    <citation type="submission" date="2013-12" db="EMBL/GenBank/DDBJ databases">
        <title>Draft genome of the parsitic nematode Ancylostoma duodenale.</title>
        <authorList>
            <person name="Mitreva M."/>
        </authorList>
    </citation>
    <scope>NUCLEOTIDE SEQUENCE [LARGE SCALE GENOMIC DNA]</scope>
    <source>
        <strain evidence="4 5">Zhejiang</strain>
    </source>
</reference>
<dbReference type="OrthoDB" id="291007at2759"/>
<dbReference type="SUPFAM" id="SSF55486">
    <property type="entry name" value="Metalloproteases ('zincins'), catalytic domain"/>
    <property type="match status" value="1"/>
</dbReference>
<dbReference type="EMBL" id="KN750529">
    <property type="protein sequence ID" value="KIH50178.1"/>
    <property type="molecule type" value="Genomic_DNA"/>
</dbReference>
<dbReference type="GO" id="GO:0006508">
    <property type="term" value="P:proteolysis"/>
    <property type="evidence" value="ECO:0007669"/>
    <property type="project" value="UniProtKB-KW"/>
</dbReference>
<dbReference type="Gene3D" id="3.40.390.10">
    <property type="entry name" value="Collagenase (Catalytic Domain)"/>
    <property type="match status" value="1"/>
</dbReference>
<dbReference type="PROSITE" id="PS51864">
    <property type="entry name" value="ASTACIN"/>
    <property type="match status" value="1"/>
</dbReference>
<dbReference type="GO" id="GO:0046872">
    <property type="term" value="F:metal ion binding"/>
    <property type="evidence" value="ECO:0007669"/>
    <property type="project" value="UniProtKB-KW"/>
</dbReference>
<comment type="caution">
    <text evidence="1">Lacks conserved residue(s) required for the propagation of feature annotation.</text>
</comment>
<feature type="domain" description="Peptidase M12A" evidence="3">
    <location>
        <begin position="1"/>
        <end position="102"/>
    </location>
</feature>
<accession>A0A0C2C1Q5</accession>
<proteinExistence type="predicted"/>
<evidence type="ECO:0000256" key="1">
    <source>
        <dbReference type="PROSITE-ProRule" id="PRU01211"/>
    </source>
</evidence>
<keyword evidence="2" id="KW-0862">Zinc</keyword>
<dbReference type="PRINTS" id="PR00480">
    <property type="entry name" value="ASTACIN"/>
</dbReference>
<organism evidence="4 5">
    <name type="scientific">Ancylostoma duodenale</name>
    <dbReference type="NCBI Taxonomy" id="51022"/>
    <lineage>
        <taxon>Eukaryota</taxon>
        <taxon>Metazoa</taxon>
        <taxon>Ecdysozoa</taxon>
        <taxon>Nematoda</taxon>
        <taxon>Chromadorea</taxon>
        <taxon>Rhabditida</taxon>
        <taxon>Rhabditina</taxon>
        <taxon>Rhabditomorpha</taxon>
        <taxon>Strongyloidea</taxon>
        <taxon>Ancylostomatidae</taxon>
        <taxon>Ancylostomatinae</taxon>
        <taxon>Ancylostoma</taxon>
    </lineage>
</organism>
<dbReference type="PANTHER" id="PTHR10127:SF880">
    <property type="entry name" value="ZINC METALLOPROTEINASE NAS-5"/>
    <property type="match status" value="1"/>
</dbReference>
<evidence type="ECO:0000256" key="2">
    <source>
        <dbReference type="RuleBase" id="RU361183"/>
    </source>
</evidence>
<evidence type="ECO:0000313" key="4">
    <source>
        <dbReference type="EMBL" id="KIH50178.1"/>
    </source>
</evidence>
<keyword evidence="2" id="KW-0482">Metalloprotease</keyword>
<sequence>MHVIGLFHEHTRLERENHVKIHEKNIMKGSSDQFRLTSLEPDPYGIPYDYHSIMHYPRDAAAKKPGMITVETLDKQYQDIIGKQKKPSKWDYRRICSMYKCDFCMGEKMEHQEKGYVAVT</sequence>